<protein>
    <submittedName>
        <fullName evidence="1">Uncharacterized protein</fullName>
    </submittedName>
</protein>
<keyword evidence="2" id="KW-1185">Reference proteome</keyword>
<dbReference type="AlphaFoldDB" id="A0A2S4KN08"/>
<comment type="caution">
    <text evidence="1">The sequence shown here is derived from an EMBL/GenBank/DDBJ whole genome shotgun (WGS) entry which is preliminary data.</text>
</comment>
<dbReference type="Proteomes" id="UP000237481">
    <property type="component" value="Unassembled WGS sequence"/>
</dbReference>
<name>A0A2S4KN08_9HYPO</name>
<sequence>MVAPSATITSRRRAPCTWCSASVVVARSARRRCTPPPRRSSISARRPRWLCSSTTRWTRTATLSGCDESAPATPAVPVSSWPLCPTASIAAAAT</sequence>
<organism evidence="1 2">
    <name type="scientific">Tolypocladium paradoxum</name>
    <dbReference type="NCBI Taxonomy" id="94208"/>
    <lineage>
        <taxon>Eukaryota</taxon>
        <taxon>Fungi</taxon>
        <taxon>Dikarya</taxon>
        <taxon>Ascomycota</taxon>
        <taxon>Pezizomycotina</taxon>
        <taxon>Sordariomycetes</taxon>
        <taxon>Hypocreomycetidae</taxon>
        <taxon>Hypocreales</taxon>
        <taxon>Ophiocordycipitaceae</taxon>
        <taxon>Tolypocladium</taxon>
    </lineage>
</organism>
<reference evidence="1 2" key="1">
    <citation type="submission" date="2018-01" db="EMBL/GenBank/DDBJ databases">
        <title>Harnessing the power of phylogenomics to disentangle the directionality and signatures of interkingdom host jumping in the parasitic fungal genus Tolypocladium.</title>
        <authorList>
            <person name="Quandt C.A."/>
            <person name="Patterson W."/>
            <person name="Spatafora J.W."/>
        </authorList>
    </citation>
    <scope>NUCLEOTIDE SEQUENCE [LARGE SCALE GENOMIC DNA]</scope>
    <source>
        <strain evidence="1 2">NRBC 100945</strain>
    </source>
</reference>
<evidence type="ECO:0000313" key="2">
    <source>
        <dbReference type="Proteomes" id="UP000237481"/>
    </source>
</evidence>
<proteinExistence type="predicted"/>
<dbReference type="EMBL" id="PKSG01001023">
    <property type="protein sequence ID" value="POR31588.1"/>
    <property type="molecule type" value="Genomic_DNA"/>
</dbReference>
<gene>
    <name evidence="1" type="ORF">TPAR_08179</name>
</gene>
<evidence type="ECO:0000313" key="1">
    <source>
        <dbReference type="EMBL" id="POR31588.1"/>
    </source>
</evidence>
<accession>A0A2S4KN08</accession>